<dbReference type="SUPFAM" id="SSF52166">
    <property type="entry name" value="Ribosomal protein L4"/>
    <property type="match status" value="1"/>
</dbReference>
<proteinExistence type="inferred from homology"/>
<sequence length="135" mass="15124">MAASVSRRIFRTFGSFTALGRSSTNASGNGLSSLPCDLKWGISVLSNRKLSTSILTPDDTFPHDLLSKKTVITPDHRTIGQHQDLVIPVTNFQNEDKGFMVLAGDVFDVPIRKDIIRHIVRWQLAKRQQCLNYNI</sequence>
<evidence type="ECO:0000256" key="3">
    <source>
        <dbReference type="ARBA" id="ARBA00023274"/>
    </source>
</evidence>
<dbReference type="Proteomes" id="UP001642260">
    <property type="component" value="Unassembled WGS sequence"/>
</dbReference>
<evidence type="ECO:0000256" key="2">
    <source>
        <dbReference type="ARBA" id="ARBA00022980"/>
    </source>
</evidence>
<organism evidence="4 5">
    <name type="scientific">Eruca vesicaria subsp. sativa</name>
    <name type="common">Garden rocket</name>
    <name type="synonym">Eruca sativa</name>
    <dbReference type="NCBI Taxonomy" id="29727"/>
    <lineage>
        <taxon>Eukaryota</taxon>
        <taxon>Viridiplantae</taxon>
        <taxon>Streptophyta</taxon>
        <taxon>Embryophyta</taxon>
        <taxon>Tracheophyta</taxon>
        <taxon>Spermatophyta</taxon>
        <taxon>Magnoliopsida</taxon>
        <taxon>eudicotyledons</taxon>
        <taxon>Gunneridae</taxon>
        <taxon>Pentapetalae</taxon>
        <taxon>rosids</taxon>
        <taxon>malvids</taxon>
        <taxon>Brassicales</taxon>
        <taxon>Brassicaceae</taxon>
        <taxon>Brassiceae</taxon>
        <taxon>Eruca</taxon>
    </lineage>
</organism>
<dbReference type="InterPro" id="IPR013005">
    <property type="entry name" value="Ribosomal_uL4-like"/>
</dbReference>
<keyword evidence="3" id="KW-0687">Ribonucleoprotein</keyword>
<dbReference type="PANTHER" id="PTHR10746:SF6">
    <property type="entry name" value="LARGE RIBOSOMAL SUBUNIT PROTEIN UL4M"/>
    <property type="match status" value="1"/>
</dbReference>
<gene>
    <name evidence="4" type="ORF">ERUC_LOCUS7227</name>
</gene>
<dbReference type="AlphaFoldDB" id="A0ABC8JB46"/>
<comment type="similarity">
    <text evidence="1">Belongs to the universal ribosomal protein uL4 family.</text>
</comment>
<reference evidence="4 5" key="1">
    <citation type="submission" date="2022-03" db="EMBL/GenBank/DDBJ databases">
        <authorList>
            <person name="Macdonald S."/>
            <person name="Ahmed S."/>
            <person name="Newling K."/>
        </authorList>
    </citation>
    <scope>NUCLEOTIDE SEQUENCE [LARGE SCALE GENOMIC DNA]</scope>
</reference>
<evidence type="ECO:0000313" key="5">
    <source>
        <dbReference type="Proteomes" id="UP001642260"/>
    </source>
</evidence>
<dbReference type="Gene3D" id="3.40.1370.10">
    <property type="match status" value="1"/>
</dbReference>
<dbReference type="PANTHER" id="PTHR10746">
    <property type="entry name" value="50S RIBOSOMAL PROTEIN L4"/>
    <property type="match status" value="1"/>
</dbReference>
<keyword evidence="2" id="KW-0689">Ribosomal protein</keyword>
<protein>
    <submittedName>
        <fullName evidence="4">Uncharacterized protein</fullName>
    </submittedName>
</protein>
<comment type="caution">
    <text evidence="4">The sequence shown here is derived from an EMBL/GenBank/DDBJ whole genome shotgun (WGS) entry which is preliminary data.</text>
</comment>
<accession>A0ABC8JB46</accession>
<dbReference type="GO" id="GO:1990904">
    <property type="term" value="C:ribonucleoprotein complex"/>
    <property type="evidence" value="ECO:0007669"/>
    <property type="project" value="UniProtKB-KW"/>
</dbReference>
<evidence type="ECO:0000256" key="1">
    <source>
        <dbReference type="ARBA" id="ARBA00010528"/>
    </source>
</evidence>
<keyword evidence="5" id="KW-1185">Reference proteome</keyword>
<evidence type="ECO:0000313" key="4">
    <source>
        <dbReference type="EMBL" id="CAH8314693.1"/>
    </source>
</evidence>
<dbReference type="InterPro" id="IPR023574">
    <property type="entry name" value="Ribosomal_uL4_dom_sf"/>
</dbReference>
<name>A0ABC8JB46_ERUVS</name>
<dbReference type="EMBL" id="CAKOAT010081710">
    <property type="protein sequence ID" value="CAH8314693.1"/>
    <property type="molecule type" value="Genomic_DNA"/>
</dbReference>
<dbReference type="GO" id="GO:0005840">
    <property type="term" value="C:ribosome"/>
    <property type="evidence" value="ECO:0007669"/>
    <property type="project" value="UniProtKB-KW"/>
</dbReference>